<evidence type="ECO:0000259" key="9">
    <source>
        <dbReference type="Pfam" id="PF17042"/>
    </source>
</evidence>
<evidence type="ECO:0000259" key="8">
    <source>
        <dbReference type="Pfam" id="PF07005"/>
    </source>
</evidence>
<comment type="similarity">
    <text evidence="1">Belongs to the four-carbon acid sugar kinase family.</text>
</comment>
<sequence length="428" mass="45546">MRYVFVADDFTGASDTLATLSRAGLKTRLYLEPPSVEEVQDIEAFGIATAGRSMEQRELFVLMHSIAEALVDHAPAIIHLKVCSTFDSSETVGNIATAMQALSAVLKPATTIILGGQPSLGRYCLFGNLFARGPDGQTHRIDRHPVMRHHPVTPMREADLRQHFAQLGLPGLTLLDRPTLHSNTPLPASPMLIDVLDNSDLTAIKHRLNSTATPQLWVGPSSVAEAQYADRPPPSPAEQPSSEPQSFELLSSATSAPEGLPGPLLVFAGSRSSMTAAQVTAADDFTTISLSAASLADDGDGPHQPIHQALAAGNDVLAVLEEEREHGLTAADVAHHSARLLASIVADEVVGTLLIAGGDTSSYAIRTLAPRSIDYTGQLAPGVALCCANYANGKRLPIIMKGGQMGEHDLFNQVRSMTRAQPSRQRIS</sequence>
<dbReference type="Proteomes" id="UP000019113">
    <property type="component" value="Unassembled WGS sequence"/>
</dbReference>
<name>W1N3W3_9GAMM</name>
<dbReference type="Pfam" id="PF07005">
    <property type="entry name" value="SBD_N"/>
    <property type="match status" value="1"/>
</dbReference>
<evidence type="ECO:0000256" key="2">
    <source>
        <dbReference type="ARBA" id="ARBA00022679"/>
    </source>
</evidence>
<evidence type="ECO:0008006" key="12">
    <source>
        <dbReference type="Google" id="ProtNLM"/>
    </source>
</evidence>
<accession>W1N3W3</accession>
<dbReference type="GO" id="GO:0016301">
    <property type="term" value="F:kinase activity"/>
    <property type="evidence" value="ECO:0007669"/>
    <property type="project" value="UniProtKB-KW"/>
</dbReference>
<dbReference type="OrthoDB" id="191465at2"/>
<dbReference type="Gene3D" id="3.40.50.10840">
    <property type="entry name" value="Putative sugar-binding, N-terminal domain"/>
    <property type="match status" value="1"/>
</dbReference>
<evidence type="ECO:0000256" key="3">
    <source>
        <dbReference type="ARBA" id="ARBA00022741"/>
    </source>
</evidence>
<dbReference type="InterPro" id="IPR037051">
    <property type="entry name" value="4-carb_acid_sugar_kinase_N_sf"/>
</dbReference>
<dbReference type="EMBL" id="AVBC01000039">
    <property type="protein sequence ID" value="ERL50208.1"/>
    <property type="molecule type" value="Genomic_DNA"/>
</dbReference>
<organism evidence="10 11">
    <name type="scientific">Halomonas huangheensis</name>
    <dbReference type="NCBI Taxonomy" id="1178482"/>
    <lineage>
        <taxon>Bacteria</taxon>
        <taxon>Pseudomonadati</taxon>
        <taxon>Pseudomonadota</taxon>
        <taxon>Gammaproteobacteria</taxon>
        <taxon>Oceanospirillales</taxon>
        <taxon>Halomonadaceae</taxon>
        <taxon>Halomonas</taxon>
    </lineage>
</organism>
<dbReference type="STRING" id="1178482.AR456_04990"/>
<dbReference type="InterPro" id="IPR010737">
    <property type="entry name" value="4-carb_acid_sugar_kinase_N"/>
</dbReference>
<evidence type="ECO:0000256" key="1">
    <source>
        <dbReference type="ARBA" id="ARBA00005715"/>
    </source>
</evidence>
<keyword evidence="4" id="KW-0418">Kinase</keyword>
<reference evidence="10 11" key="1">
    <citation type="submission" date="2013-08" db="EMBL/GenBank/DDBJ databases">
        <title>draft genome of Halomonas huanghegensis, strain BJGMM-B45T.</title>
        <authorList>
            <person name="Miao C."/>
            <person name="Wan Y."/>
            <person name="Jin W."/>
        </authorList>
    </citation>
    <scope>NUCLEOTIDE SEQUENCE [LARGE SCALE GENOMIC DNA]</scope>
    <source>
        <strain evidence="10 11">BJGMM-B45</strain>
    </source>
</reference>
<dbReference type="InterPro" id="IPR031475">
    <property type="entry name" value="NBD_C"/>
</dbReference>
<evidence type="ECO:0000313" key="11">
    <source>
        <dbReference type="Proteomes" id="UP000019113"/>
    </source>
</evidence>
<dbReference type="PATRIC" id="fig|1178482.3.peg.3306"/>
<evidence type="ECO:0000313" key="10">
    <source>
        <dbReference type="EMBL" id="ERL50208.1"/>
    </source>
</evidence>
<keyword evidence="2" id="KW-0808">Transferase</keyword>
<dbReference type="AlphaFoldDB" id="W1N3W3"/>
<keyword evidence="11" id="KW-1185">Reference proteome</keyword>
<dbReference type="GO" id="GO:0005524">
    <property type="term" value="F:ATP binding"/>
    <property type="evidence" value="ECO:0007669"/>
    <property type="project" value="UniProtKB-KW"/>
</dbReference>
<feature type="region of interest" description="Disordered" evidence="7">
    <location>
        <begin position="226"/>
        <end position="255"/>
    </location>
</feature>
<feature type="domain" description="Four-carbon acid sugar kinase nucleotide binding" evidence="9">
    <location>
        <begin position="265"/>
        <end position="411"/>
    </location>
</feature>
<evidence type="ECO:0000256" key="7">
    <source>
        <dbReference type="SAM" id="MobiDB-lite"/>
    </source>
</evidence>
<evidence type="ECO:0000256" key="4">
    <source>
        <dbReference type="ARBA" id="ARBA00022777"/>
    </source>
</evidence>
<feature type="domain" description="Four-carbon acid sugar kinase N-terminal" evidence="8">
    <location>
        <begin position="4"/>
        <end position="226"/>
    </location>
</feature>
<keyword evidence="3" id="KW-0547">Nucleotide-binding</keyword>
<keyword evidence="5" id="KW-0067">ATP-binding</keyword>
<dbReference type="eggNOG" id="COG3395">
    <property type="taxonomic scope" value="Bacteria"/>
</dbReference>
<comment type="caution">
    <text evidence="10">The sequence shown here is derived from an EMBL/GenBank/DDBJ whole genome shotgun (WGS) entry which is preliminary data.</text>
</comment>
<dbReference type="Pfam" id="PF17042">
    <property type="entry name" value="NBD_C"/>
    <property type="match status" value="1"/>
</dbReference>
<evidence type="ECO:0000256" key="5">
    <source>
        <dbReference type="ARBA" id="ARBA00022840"/>
    </source>
</evidence>
<dbReference type="KEGG" id="hhu:AR456_04990"/>
<gene>
    <name evidence="10" type="ORF">BJB45_03515</name>
</gene>
<protein>
    <recommendedName>
        <fullName evidence="12">Four-carbon acid sugar kinase family protein</fullName>
    </recommendedName>
</protein>
<evidence type="ECO:0000256" key="6">
    <source>
        <dbReference type="ARBA" id="ARBA00023277"/>
    </source>
</evidence>
<keyword evidence="6" id="KW-0119">Carbohydrate metabolism</keyword>
<proteinExistence type="inferred from homology"/>
<dbReference type="RefSeq" id="WP_021820260.1">
    <property type="nucleotide sequence ID" value="NZ_AVBC01000039.1"/>
</dbReference>
<dbReference type="Gene3D" id="3.40.980.20">
    <property type="entry name" value="Four-carbon acid sugar kinase, nucleotide binding domain"/>
    <property type="match status" value="1"/>
</dbReference>
<dbReference type="SUPFAM" id="SSF142764">
    <property type="entry name" value="YgbK-like"/>
    <property type="match status" value="1"/>
</dbReference>
<dbReference type="InterPro" id="IPR042213">
    <property type="entry name" value="NBD_C_sf"/>
</dbReference>